<dbReference type="RefSeq" id="WP_251491186.1">
    <property type="nucleotide sequence ID" value="NZ_CAJSLV010000057.1"/>
</dbReference>
<reference evidence="2" key="1">
    <citation type="submission" date="2021-05" db="EMBL/GenBank/DDBJ databases">
        <authorList>
            <person name="Arsene-Ploetze F."/>
        </authorList>
    </citation>
    <scope>NUCLEOTIDE SEQUENCE</scope>
    <source>
        <strain evidence="2">DSM 42138</strain>
    </source>
</reference>
<feature type="transmembrane region" description="Helical" evidence="1">
    <location>
        <begin position="91"/>
        <end position="109"/>
    </location>
</feature>
<name>A0A9W4DW36_9ACTN</name>
<organism evidence="2 3">
    <name type="scientific">Actinacidiphila cocklensis</name>
    <dbReference type="NCBI Taxonomy" id="887465"/>
    <lineage>
        <taxon>Bacteria</taxon>
        <taxon>Bacillati</taxon>
        <taxon>Actinomycetota</taxon>
        <taxon>Actinomycetes</taxon>
        <taxon>Kitasatosporales</taxon>
        <taxon>Streptomycetaceae</taxon>
        <taxon>Actinacidiphila</taxon>
    </lineage>
</organism>
<dbReference type="Proteomes" id="UP001152519">
    <property type="component" value="Unassembled WGS sequence"/>
</dbReference>
<evidence type="ECO:0000313" key="3">
    <source>
        <dbReference type="Proteomes" id="UP001152519"/>
    </source>
</evidence>
<keyword evidence="1" id="KW-0812">Transmembrane</keyword>
<evidence type="ECO:0000313" key="2">
    <source>
        <dbReference type="EMBL" id="CAG6394585.1"/>
    </source>
</evidence>
<keyword evidence="1" id="KW-1133">Transmembrane helix</keyword>
<gene>
    <name evidence="2" type="ORF">SCOCK_280038</name>
</gene>
<comment type="caution">
    <text evidence="2">The sequence shown here is derived from an EMBL/GenBank/DDBJ whole genome shotgun (WGS) entry which is preliminary data.</text>
</comment>
<protein>
    <submittedName>
        <fullName evidence="2">Uncharacterized protein</fullName>
    </submittedName>
</protein>
<keyword evidence="3" id="KW-1185">Reference proteome</keyword>
<evidence type="ECO:0000256" key="1">
    <source>
        <dbReference type="SAM" id="Phobius"/>
    </source>
</evidence>
<feature type="transmembrane region" description="Helical" evidence="1">
    <location>
        <begin position="59"/>
        <end position="79"/>
    </location>
</feature>
<dbReference type="AlphaFoldDB" id="A0A9W4DW36"/>
<sequence length="110" mass="11264">MPHPAALALTVVTEVPVYVAALAMASAAAPGRTAFAAVMVNCVTHPPLWWFLRHVPGGGYWYAFAAAESAVVLVEGLLLSRALRLPGPPPYAASAAANAVSVLAGFLLLG</sequence>
<keyword evidence="1" id="KW-0472">Membrane</keyword>
<proteinExistence type="predicted"/>
<accession>A0A9W4DW36</accession>
<dbReference type="EMBL" id="CAJSLV010000057">
    <property type="protein sequence ID" value="CAG6394585.1"/>
    <property type="molecule type" value="Genomic_DNA"/>
</dbReference>